<feature type="compositionally biased region" description="Basic and acidic residues" evidence="11">
    <location>
        <begin position="5409"/>
        <end position="5422"/>
    </location>
</feature>
<feature type="compositionally biased region" description="Basic and acidic residues" evidence="11">
    <location>
        <begin position="4730"/>
        <end position="4741"/>
    </location>
</feature>
<dbReference type="InterPro" id="IPR000488">
    <property type="entry name" value="Death_dom"/>
</dbReference>
<feature type="domain" description="Death" evidence="12">
    <location>
        <begin position="1413"/>
        <end position="1489"/>
    </location>
</feature>
<feature type="compositionally biased region" description="Basic and acidic residues" evidence="11">
    <location>
        <begin position="2346"/>
        <end position="2403"/>
    </location>
</feature>
<feature type="compositionally biased region" description="Basic and acidic residues" evidence="11">
    <location>
        <begin position="2214"/>
        <end position="2238"/>
    </location>
</feature>
<sequence>MTTETTPTQADASTAFLRAARAGQIEKIISLLEQGVDINVSNANGLNAIHLASKDGHVEVVRELLDRGAAIDAATKKGNTALHIASLAGQETVVKLLVQNGAQVNIQSQNGFTPLYMAAQENHDGVVKFLLANGANQSLATEDGFTPLAVAMQQGHEKVVAVLLEADTRGRVRLPALHIAAKKDDVKAANLLLENEHNPDVTSKSGFTPLHIAAHYGNEAVARLLLAKGADVNCAAKHNICPLHVAAKWGKENMVALLCENGANVEARTRDGLTPLHCAARSGHERVVEVMLDRGAPITSKSKNGLAPLHMAAQGDHAEAARVLLSRRAPVDDVTVDYLTALHVAAHCGHAKVAKLLLDRNADANARALNGFTPLHIACKKNRIKVVELLLKYGASIQATTESGLTPLHVAAFMGCMNIVIYLLQHEANPDVPTVRGETPLHLAARANQTDIIRILLRNGAAVEAKARERQTPLHIASRLGNVDIAVLLLQHGADVRAMTADHYNPLHIAAKQHNHDVAAALIEHNAPLTATTKKGFTALHLAAKYGNLKVANLLLAHGASPDQAGKNGMTPLHIAAQYDQQAVATTLLEKGADAKAIAKNGHTPLHIAARKNQMETAATLLEYGALTNAESKAGFTPLHLAAQQGHAEMCSLLLEHGAEVDQQARNGLAGLHLAAQEDRVPVAQLLVKNGAEVDICTKGGYTPLHIASHYGQANMVRYLLESGASVKAQTTHGYTALHHAAQQGHINIVNILLEHKSDANATTTNGQTPLDIASKLGYVTVMETLKEVSEPSIAQASQEKYKVVAPETMLETFMSDSEEEGDISGEDTILNDQPYRYLTADDMKSLGDDSLPIDVTKDERTESAMSHKNIMELSQGSVNGMPYQPQQEVVVKSISRYSTAQAPEGYCYNVDPTQPKKKLQWKNFLVSFLVDARGGAMRGCRGGGVRVIVPPLSAQQPTRITCRYLKPSRINHMPPLMEGEALAARVLEMGPVAAKFLGPVILEVPHYASLRGKEREIVILRSDNGTSWREHNADATDDVVQDILHETLEIEETNEDEKGWDNPRVTRILTHDFPQYFAVISRIRQEVHAIGPEGGMVSSSVVPQVQAVFPQGALTKKIKVGLQAQIIDSELTAKLLGRGVAVSPVVTVEPRRRKFHKAITLSMPAPRPHTQGMTNQYSTSSAPTLRLLCSISGGTNRAHWEDVTENTPLTFVNDCVSFTTTVSARYWLIDCRHVEDATKMATELYREAIHVPFMARFVVYAKRTDECQAQLRMFCVTDDKEDKTLERIERFIQVAKSRDVEVHEGKPVYLEFGGNLVPVAKSGEQLSIPFRAFRENRVAFPVMIKTQDLEPICRCQFMRDPKVPKGEPSPAPIAVLNIMVPDEPTERTSPIPTETVPMRTEEQELIWRQRLSDPRLEDICNLLGKDWVALAYELGVSVATVNQIQAKRITAAEQAQLMLKLWKTQSGTKALDNSLELALCRIGRDDIIAPQSELTNERRIQRNIYQERQASEEIEAYKAEEDNKLKDRIYDEDQIPEHRESEHDQDEAKYSPEEKSIIDKSEVERTPTPSEDSEEDEDVKRSVAERKEQITRKLSSSKIPASKQKKEIREEIIEIRTQIKPDIKKFQDIEQQVKEKDPKLERTRSKTSPDTVEEEREVEVEREEVVEVKKEEPKPVERPVDQFRKYDPSSPAKPTPKHLQRHMRNESMRFPSGDFSNVTITPRKSVTAETSEIKVTETKDTFTKEAISQKEIVTSRVEEKLEDGEKSPDLVSEEVDIAEAPLRAKISSFESKMSKESSIELPKTTVKLTKEALKKHTLEQEQGIEYTQEFVREQSKQISSMETHVTHKVSVETEKHTEQVKSVKETIQHFDSKIKLEEKSKPYHKTMRTDSTLVQVSSEEDSEFLKKSTDSETETESQTTVKVDKLEQKSKFKMDRDVFDKKPDFKDLSKDFKDDTDKKSDDDDKKDDQPVIKSEQKLEKQLTLELRAKTSDEDITLEEKDVSTSDKFVKDKVETQISITSIKSDLSRHTKTDSMGSEIQDLISKKLSQESPAQSGIDKADSLADLQQSTEKDFSFVSQTESKVYSKDSKHRSDSLDEASQFSDLEDQVGTSPARKTPIEKDLDQTMIRTITTTVVDRKEAKDQTLEFIKYESEHSSQVIGAALGQKETEKVSPKESPVISAKARQFIETVPEDDSVQECFFSKRIYSDSLEDSEHTDSRRHSEAESLKSDQSDVKAKVSSSDFDERAEYEETADSGSGFGDEKFEESVGFTSMRIDTKVESLEKQDSGSDKAEETDQVFKKMTPKRHSRTESISISKLSDLQLDVDVSKPKQEFQMIVTEAEEVDRSDKDELSDKISSEDSREIEISDRKSSEGISDKISSEDAVTEKKTSSEEEAAKEGEQLLEQGKEVVTAVIETVRDVETVEIRSTVKDEVPDKVDAVKRQSVTSAGSGSVSELRLEEKRLSDAHSLTESRDYTFEESEDDIGTQGTHVDMSKDKVEVKLESDSKTKTVSGKTDPSKLAKLTHGDSLDDVEGFPEDHVIDYVHKLPHIAEIGSIPDKDITNDFLSKERDEQLKREAVHVVTTTVTETVLPVKEVKIIETVQTDEDETPREVVYTTRQTETTYSVTSKEEPTVVTQVTTIIKDGTSTTQEVTEIRKQVITSEGGKFDVSKIRTDTLGNFELGDLEEVKKFVPKDLDLIETTEITKEQVKPVIDDILQKGTIAAAARSPVLDKDIKVITKEIVETEKRSYDAKVPVKEERRHSCISPAISLERIAESEVETEDEPPKPSPSLVVETPKSTEIKTEMKKSDSAMKQMADNIEIIIKQASEDIDLSSEEHPVEEETQDIAGRVSVDSIIEEAVTTVEGYLDEKDIKEQEIEAKKEIVFEETKKFVKERPGLIKSLSRDSGEIVIMPKKKHPRTFSVQSSPEEVEEQIYTDSESEMDKAKVLEIIEPSSDVDGKAPASSFDTRKIRTDSLDDADDFPEKEAEFFGDDDKYSEEGRGTFQQPKSQESAHSSDMAASSTSAQHDGEEEDKFSESFVKKTQFVDGILRSDLVSKSTTESSVTTVISTLTKSSDDDQKSVLEDGTSADFSKISGADLVKDPSKTSIDAKEDSRMEEQIEDRGTPDLSKKSIDLTKDYSKSSIDSKDTSRDFATNELSKDSTVDLTKDYSKASVESVKETSRSIDEKTFSEDHSSLDVSKTLASDASEGITVSKEFVEDERSVSRIMRVSTSSSQETSILTESKLYSDHDDKSLEKIKPSDRSEQDFIGEMEEKIAQLQSEFRKEEESIKDLSDKGPEVKIEKEVIVKEIIGDDKAENIIETTQVVTHTVEHIVQGVKEVEHKIDGKLEDKSEDAEIEAEAADEVPDMKELNRRCSNLLEDISQGALIRIDSSHVTHDLASKFSKTPPPSPVDLTQKAKDKTEEGSGEKHGLLAGLQPKGSDSSFLDASRQSPRASSAGDSLISETEAHQSEVLMEASKALTAAARPKSPTKHVADNMTFVNVDQPTITSGAIELVDRTIEKSIDVIDQIKKEQLAVKREELQTSTSTDTFYSESRVETSSSSVHKTFEGGELKFQSIDPEAVMSDMVAKFGSKDEFSTILTHKETETRKISGQEFFSETKQVSSSDDDSLVIKTETKHELRGQEHEMKEKTIVRKDGDQTETSQKKLERAHEATAKRSDIETKTVRSTDDNDIIKVEREFSEQGLYTGRQTKSEEKMTAIKDETIKKKHEVKISERDMSHEQWGKEYFTEPGELEDIVEDSDGTARVAYVDSALKIIEKDEVVSSVEVSEKGKVVSSTVEHHKEESVIESKEHDDLSSDASHAPSFKSEPTERRDSCEASPKSKSKSFKKDDEIYEVNFIKEIKVTTSPVKSCFSRTGSQDTHSESEVAPELPHDDKTGDTPKKEKPTKSPIKLPQQQIQDQVWEVSLQKADSFEMADEIPKPKVTTSIEPSSATKSSDGESILEIRTVVESRTEVTKTSKTDMSPITFELSDIETSTTSKDIMIKSGESLDTECMIKSLESHEGEVLQKSMDSTMSAETLHPSEFSTEADSAFLTGTDHKKEEVKLVKEKSLEDICSSGYDTDLSSAEFHATKLESERVDYDSLMSAQPLTDLSVLEKTIDEVKQSLEAAQGEIISEKSDGSSKYKQSPSEFQFKLLISPDRPEVITEEQHDDHDKTIVPSEKEDKTLDSQISEGTSQKISSHDDTTTSDEEKDTVHVKESSPPLDTGDLSIRSDSGPHSIIETDSEIVLYDRDKSVSSSLEVKLRDQKHIKSKLGVGDRRSASEVEGWSSSGESHYHSFEHSESRPLSSDVDVMMTAQSGTEFETALTSHDISSQSLRTSKDYFTAGSSLASRDSMKSLDSDGSSHVASIDISDASETLVPSANELKEELMESSTYVEQFLHEAAEKKQEKVKDVSDEEVSGDEEESKIGVIEPVGKMKRSHEMRFLPKDMIPETFPIESVSETADVDEDSTKDKEGSDTTISSQLKTDEILSSSISKLDMPSSQSEPEHDEVKEEIIKTKSHTVEAIPFSVTKVEKQQREFVDVESDIIPVGSSEYEDIVKHGCITPEPKKPSKEDITITKKTIHEAESAPGEVCEVVEECHKKIIKEVSVVPFPKTEVPPSQREFVDIEDDIIPVGSIQYEEILKSKSDSSVPKTKVEKSVVKTPESQLDSKQTSTSSLQTHDHISTPHTPLSAPSQSSLSTDNGREYVLDDMYDISETPELRSDLAETSRSELVITTEEKTMHTYEKEQESPTSDEFEMVDKPSEMDDFVVIEEVAKEAQETDPEGKSVQIKSQKYEKRHDTEIEEYLSKTSKKQESTSSASGSLSDEELLQYELEQKKLAAQELAEIEAGRRWIQMQFEGDPRYDYERVPLEDIKEEEMTDFDASRIGSLTSQKESIGSYGSFRNSYGSLSESEMASRIRFRVRGDNDDISISSLQEFENLERALMEQYQQHSSSSQDSLNGSLPRRYILSKSQGDDISVSSLKEFEGLETACLEALKAEILAKQKEALLMADPKEVSGYFLEKEKRSYSGSSESSPPQKGGSPSQKGGSPSQKVGSYGSPSQKILTESASIRKLIDQQMAIEQKLQQQVTPKVITVKKFDDRGAFFVPEPEPGTSESEPEQQQEVTEECKKSSSFVCAAAPSDGSAESIPGDCEEMMKILDQEEKTKQSQAVTRTFTDGGVIEVVRTTTVIQQRFVDGKKVSETVSSTEGDGAVDIPSRPRQLEESAMSYGSEMSSSITSQPSEMDSLMTVLDRHVEGEVVTVTRQTITMTDKPEELELSREGSMVRELSPSSGRSIAHSVISFSGKQFTDPASGSWSGQDEDMSSSGSFSRARADLMLGSTDSLEATSSNATRATYNYEVDTPMTGSLTSGGSNTMVSSLDTLDPITAVQMESLEHQSTSEHYSHDYEVQEPDSDTERLELDSRTPRAKERTIMFDSTDTLSAVSGDGSVKEAAVETPAPTFYIGDTPITRGDRREDDDSQPALSGSAPASLPPATQPSPPIPAQRRSLSMLAKSPPSSLDETKK</sequence>
<feature type="region of interest" description="Disordered" evidence="11">
    <location>
        <begin position="5038"/>
        <end position="5075"/>
    </location>
</feature>
<evidence type="ECO:0000256" key="5">
    <source>
        <dbReference type="ARBA" id="ARBA00022737"/>
    </source>
</evidence>
<feature type="repeat" description="ANK" evidence="9">
    <location>
        <begin position="110"/>
        <end position="142"/>
    </location>
</feature>
<evidence type="ECO:0000259" key="12">
    <source>
        <dbReference type="PROSITE" id="PS50017"/>
    </source>
</evidence>
<feature type="compositionally biased region" description="Basic and acidic residues" evidence="11">
    <location>
        <begin position="4515"/>
        <end position="4527"/>
    </location>
</feature>
<dbReference type="SUPFAM" id="SSF48403">
    <property type="entry name" value="Ankyrin repeat"/>
    <property type="match status" value="3"/>
</dbReference>
<feature type="compositionally biased region" description="Low complexity" evidence="11">
    <location>
        <begin position="3060"/>
        <end position="3077"/>
    </location>
</feature>
<dbReference type="PROSITE" id="PS50297">
    <property type="entry name" value="ANK_REP_REGION"/>
    <property type="match status" value="20"/>
</dbReference>
<feature type="compositionally biased region" description="Basic and acidic residues" evidence="11">
    <location>
        <begin position="4168"/>
        <end position="4195"/>
    </location>
</feature>
<keyword evidence="10" id="KW-0175">Coiled coil</keyword>
<feature type="region of interest" description="Disordered" evidence="11">
    <location>
        <begin position="3793"/>
        <end position="3854"/>
    </location>
</feature>
<gene>
    <name evidence="14" type="ORF">CINC_LOCUS8515</name>
</gene>
<dbReference type="PROSITE" id="PS50017">
    <property type="entry name" value="DEATH_DOMAIN"/>
    <property type="match status" value="1"/>
</dbReference>
<feature type="region of interest" description="Disordered" evidence="11">
    <location>
        <begin position="5117"/>
        <end position="5136"/>
    </location>
</feature>
<evidence type="ECO:0000256" key="6">
    <source>
        <dbReference type="ARBA" id="ARBA00023043"/>
    </source>
</evidence>
<dbReference type="FunFam" id="2.60.220.30:FF:000009">
    <property type="entry name" value="Ankyrin 2, isoform G"/>
    <property type="match status" value="1"/>
</dbReference>
<dbReference type="InterPro" id="IPR011029">
    <property type="entry name" value="DEATH-like_dom_sf"/>
</dbReference>
<feature type="region of interest" description="Disordered" evidence="11">
    <location>
        <begin position="2072"/>
        <end position="2123"/>
    </location>
</feature>
<feature type="compositionally biased region" description="Basic and acidic residues" evidence="11">
    <location>
        <begin position="4748"/>
        <end position="4761"/>
    </location>
</feature>
<dbReference type="PROSITE" id="PS50088">
    <property type="entry name" value="ANK_REPEAT"/>
    <property type="match status" value="22"/>
</dbReference>
<dbReference type="Pfam" id="PF00023">
    <property type="entry name" value="Ank"/>
    <property type="match status" value="5"/>
</dbReference>
<feature type="compositionally biased region" description="Polar residues" evidence="11">
    <location>
        <begin position="4487"/>
        <end position="4514"/>
    </location>
</feature>
<feature type="repeat" description="ANK" evidence="9">
    <location>
        <begin position="143"/>
        <end position="165"/>
    </location>
</feature>
<feature type="compositionally biased region" description="Polar residues" evidence="11">
    <location>
        <begin position="4697"/>
        <end position="4713"/>
    </location>
</feature>
<feature type="region of interest" description="Disordered" evidence="11">
    <location>
        <begin position="2778"/>
        <end position="2814"/>
    </location>
</feature>
<feature type="compositionally biased region" description="Basic and acidic residues" evidence="11">
    <location>
        <begin position="3888"/>
        <end position="3914"/>
    </location>
</feature>
<feature type="repeat" description="ANK" evidence="9">
    <location>
        <begin position="337"/>
        <end position="369"/>
    </location>
</feature>
<dbReference type="Pfam" id="PF13637">
    <property type="entry name" value="Ank_4"/>
    <property type="match status" value="1"/>
</dbReference>
<feature type="domain" description="ZU5" evidence="13">
    <location>
        <begin position="1085"/>
        <end position="1233"/>
    </location>
</feature>
<evidence type="ECO:0000256" key="3">
    <source>
        <dbReference type="ARBA" id="ARBA00022490"/>
    </source>
</evidence>
<feature type="region of interest" description="Disordered" evidence="11">
    <location>
        <begin position="4414"/>
        <end position="4528"/>
    </location>
</feature>
<feature type="repeat" description="ANK" evidence="9">
    <location>
        <begin position="403"/>
        <end position="435"/>
    </location>
</feature>
<keyword evidence="3" id="KW-0963">Cytoplasm</keyword>
<feature type="repeat" description="ANK" evidence="9">
    <location>
        <begin position="601"/>
        <end position="633"/>
    </location>
</feature>
<dbReference type="Pfam" id="PF12796">
    <property type="entry name" value="Ank_2"/>
    <property type="match status" value="5"/>
</dbReference>
<evidence type="ECO:0000313" key="15">
    <source>
        <dbReference type="Proteomes" id="UP001154114"/>
    </source>
</evidence>
<feature type="compositionally biased region" description="Basic and acidic residues" evidence="11">
    <location>
        <begin position="3078"/>
        <end position="3087"/>
    </location>
</feature>
<dbReference type="FunFam" id="2.60.220.30:FF:000001">
    <property type="entry name" value="Ankyrin-3 isoform 2"/>
    <property type="match status" value="1"/>
</dbReference>
<feature type="compositionally biased region" description="Basic and acidic residues" evidence="11">
    <location>
        <begin position="3103"/>
        <end position="3155"/>
    </location>
</feature>
<feature type="compositionally biased region" description="Polar residues" evidence="11">
    <location>
        <begin position="1715"/>
        <end position="1731"/>
    </location>
</feature>
<feature type="repeat" description="ANK" evidence="9">
    <location>
        <begin position="304"/>
        <end position="336"/>
    </location>
</feature>
<feature type="compositionally biased region" description="Acidic residues" evidence="11">
    <location>
        <begin position="1652"/>
        <end position="1663"/>
    </location>
</feature>
<dbReference type="Pfam" id="PF17809">
    <property type="entry name" value="UPA_2"/>
    <property type="match status" value="1"/>
</dbReference>
<feature type="compositionally biased region" description="Basic and acidic residues" evidence="11">
    <location>
        <begin position="4449"/>
        <end position="4460"/>
    </location>
</feature>
<feature type="domain" description="ZU5" evidence="13">
    <location>
        <begin position="925"/>
        <end position="1083"/>
    </location>
</feature>
<dbReference type="Gene3D" id="1.25.40.20">
    <property type="entry name" value="Ankyrin repeat-containing domain"/>
    <property type="match status" value="3"/>
</dbReference>
<dbReference type="FunFam" id="1.25.40.20:FF:000001">
    <property type="entry name" value="Ankyrin-2 isoform 2"/>
    <property type="match status" value="1"/>
</dbReference>
<accession>A0A9P0BZ33</accession>
<dbReference type="Gene3D" id="1.10.533.10">
    <property type="entry name" value="Death Domain, Fas"/>
    <property type="match status" value="1"/>
</dbReference>
<dbReference type="SMART" id="SM00248">
    <property type="entry name" value="ANK"/>
    <property type="match status" value="24"/>
</dbReference>
<feature type="region of interest" description="Disordered" evidence="11">
    <location>
        <begin position="2340"/>
        <end position="2408"/>
    </location>
</feature>
<feature type="compositionally biased region" description="Basic and acidic residues" evidence="11">
    <location>
        <begin position="3421"/>
        <end position="3436"/>
    </location>
</feature>
<feature type="region of interest" description="Disordered" evidence="11">
    <location>
        <begin position="5322"/>
        <end position="5343"/>
    </location>
</feature>
<feature type="compositionally biased region" description="Basic and acidic residues" evidence="11">
    <location>
        <begin position="1664"/>
        <end position="1688"/>
    </location>
</feature>
<feature type="repeat" description="ANK" evidence="9">
    <location>
        <begin position="205"/>
        <end position="237"/>
    </location>
</feature>
<feature type="repeat" description="ANK" evidence="9">
    <location>
        <begin position="700"/>
        <end position="732"/>
    </location>
</feature>
<feature type="repeat" description="ANK" evidence="9">
    <location>
        <begin position="469"/>
        <end position="501"/>
    </location>
</feature>
<feature type="compositionally biased region" description="Basic and acidic residues" evidence="11">
    <location>
        <begin position="2801"/>
        <end position="2814"/>
    </location>
</feature>
<feature type="compositionally biased region" description="Basic and acidic residues" evidence="11">
    <location>
        <begin position="3162"/>
        <end position="3200"/>
    </location>
</feature>
<feature type="compositionally biased region" description="Polar residues" evidence="11">
    <location>
        <begin position="3445"/>
        <end position="3464"/>
    </location>
</feature>
<feature type="repeat" description="ANK" evidence="9">
    <location>
        <begin position="271"/>
        <end position="303"/>
    </location>
</feature>
<feature type="region of interest" description="Disordered" evidence="11">
    <location>
        <begin position="1879"/>
        <end position="1923"/>
    </location>
</feature>
<dbReference type="FunFam" id="1.25.40.20:FF:000095">
    <property type="entry name" value="Ankyrin 2, isoform J"/>
    <property type="match status" value="1"/>
</dbReference>
<keyword evidence="5" id="KW-0677">Repeat</keyword>
<evidence type="ECO:0000259" key="13">
    <source>
        <dbReference type="PROSITE" id="PS51145"/>
    </source>
</evidence>
<evidence type="ECO:0000256" key="2">
    <source>
        <dbReference type="ARBA" id="ARBA00004370"/>
    </source>
</evidence>
<feature type="repeat" description="ANK" evidence="9">
    <location>
        <begin position="733"/>
        <end position="765"/>
    </location>
</feature>
<feature type="compositionally biased region" description="Polar residues" evidence="11">
    <location>
        <begin position="3951"/>
        <end position="3963"/>
    </location>
</feature>
<feature type="compositionally biased region" description="Basic and acidic residues" evidence="11">
    <location>
        <begin position="2986"/>
        <end position="3005"/>
    </location>
</feature>
<feature type="repeat" description="ANK" evidence="9">
    <location>
        <begin position="238"/>
        <end position="270"/>
    </location>
</feature>
<feature type="repeat" description="ANK" evidence="9">
    <location>
        <begin position="11"/>
        <end position="43"/>
    </location>
</feature>
<feature type="compositionally biased region" description="Basic and acidic residues" evidence="11">
    <location>
        <begin position="4302"/>
        <end position="4312"/>
    </location>
</feature>
<feature type="repeat" description="ANK" evidence="9">
    <location>
        <begin position="667"/>
        <end position="699"/>
    </location>
</feature>
<evidence type="ECO:0000256" key="7">
    <source>
        <dbReference type="ARBA" id="ARBA00023136"/>
    </source>
</evidence>
<feature type="repeat" description="ANK" evidence="9">
    <location>
        <begin position="634"/>
        <end position="666"/>
    </location>
</feature>
<dbReference type="SUPFAM" id="SSF47986">
    <property type="entry name" value="DEATH domain"/>
    <property type="match status" value="1"/>
</dbReference>
<feature type="compositionally biased region" description="Low complexity" evidence="11">
    <location>
        <begin position="5125"/>
        <end position="5136"/>
    </location>
</feature>
<feature type="region of interest" description="Disordered" evidence="11">
    <location>
        <begin position="5409"/>
        <end position="5443"/>
    </location>
</feature>
<dbReference type="Gene3D" id="2.60.40.2660">
    <property type="match status" value="1"/>
</dbReference>
<feature type="compositionally biased region" description="Basic and acidic residues" evidence="11">
    <location>
        <begin position="5429"/>
        <end position="5443"/>
    </location>
</feature>
<feature type="region of interest" description="Disordered" evidence="11">
    <location>
        <begin position="1626"/>
        <end position="1733"/>
    </location>
</feature>
<evidence type="ECO:0008006" key="16">
    <source>
        <dbReference type="Google" id="ProtNLM"/>
    </source>
</evidence>
<feature type="region of interest" description="Disordered" evidence="11">
    <location>
        <begin position="5456"/>
        <end position="5539"/>
    </location>
</feature>
<feature type="region of interest" description="Disordered" evidence="11">
    <location>
        <begin position="3404"/>
        <end position="3468"/>
    </location>
</feature>
<organism evidence="14 15">
    <name type="scientific">Chrysodeixis includens</name>
    <name type="common">Soybean looper</name>
    <name type="synonym">Pseudoplusia includens</name>
    <dbReference type="NCBI Taxonomy" id="689277"/>
    <lineage>
        <taxon>Eukaryota</taxon>
        <taxon>Metazoa</taxon>
        <taxon>Ecdysozoa</taxon>
        <taxon>Arthropoda</taxon>
        <taxon>Hexapoda</taxon>
        <taxon>Insecta</taxon>
        <taxon>Pterygota</taxon>
        <taxon>Neoptera</taxon>
        <taxon>Endopterygota</taxon>
        <taxon>Lepidoptera</taxon>
        <taxon>Glossata</taxon>
        <taxon>Ditrysia</taxon>
        <taxon>Noctuoidea</taxon>
        <taxon>Noctuidae</taxon>
        <taxon>Plusiinae</taxon>
        <taxon>Chrysodeixis</taxon>
    </lineage>
</organism>
<dbReference type="Proteomes" id="UP001154114">
    <property type="component" value="Chromosome 27"/>
</dbReference>
<reference evidence="14" key="1">
    <citation type="submission" date="2021-12" db="EMBL/GenBank/DDBJ databases">
        <authorList>
            <person name="King R."/>
        </authorList>
    </citation>
    <scope>NUCLEOTIDE SEQUENCE</scope>
</reference>
<protein>
    <recommendedName>
        <fullName evidence="16">Ankyrin-2</fullName>
    </recommendedName>
</protein>
<evidence type="ECO:0000313" key="14">
    <source>
        <dbReference type="EMBL" id="CAH0599090.1"/>
    </source>
</evidence>
<dbReference type="InterPro" id="IPR002110">
    <property type="entry name" value="Ankyrin_rpt"/>
</dbReference>
<feature type="compositionally biased region" description="Low complexity" evidence="11">
    <location>
        <begin position="5041"/>
        <end position="5066"/>
    </location>
</feature>
<feature type="region of interest" description="Disordered" evidence="11">
    <location>
        <begin position="3060"/>
        <end position="3209"/>
    </location>
</feature>
<feature type="region of interest" description="Disordered" evidence="11">
    <location>
        <begin position="2918"/>
        <end position="3042"/>
    </location>
</feature>
<evidence type="ECO:0000256" key="8">
    <source>
        <dbReference type="ARBA" id="ARBA00023212"/>
    </source>
</evidence>
<feature type="region of interest" description="Disordered" evidence="11">
    <location>
        <begin position="3646"/>
        <end position="3690"/>
    </location>
</feature>
<feature type="compositionally biased region" description="Polar residues" evidence="11">
    <location>
        <begin position="3007"/>
        <end position="3030"/>
    </location>
</feature>
<keyword evidence="8" id="KW-0206">Cytoskeleton</keyword>
<feature type="compositionally biased region" description="Polar residues" evidence="11">
    <location>
        <begin position="3875"/>
        <end position="3887"/>
    </location>
</feature>
<dbReference type="PANTHER" id="PTHR24123:SF141">
    <property type="entry name" value="ANKYRIN 2, ISOFORM U"/>
    <property type="match status" value="1"/>
</dbReference>
<evidence type="ECO:0000256" key="11">
    <source>
        <dbReference type="SAM" id="MobiDB-lite"/>
    </source>
</evidence>
<dbReference type="CDD" id="cd08317">
    <property type="entry name" value="Death_ank"/>
    <property type="match status" value="1"/>
</dbReference>
<feature type="compositionally biased region" description="Basic and acidic residues" evidence="11">
    <location>
        <begin position="1526"/>
        <end position="1566"/>
    </location>
</feature>
<feature type="compositionally biased region" description="Basic and acidic residues" evidence="11">
    <location>
        <begin position="2085"/>
        <end position="2096"/>
    </location>
</feature>
<feature type="compositionally biased region" description="Polar residues" evidence="11">
    <location>
        <begin position="4675"/>
        <end position="4690"/>
    </location>
</feature>
<feature type="region of interest" description="Disordered" evidence="11">
    <location>
        <begin position="3940"/>
        <end position="3967"/>
    </location>
</feature>
<feature type="region of interest" description="Disordered" evidence="11">
    <location>
        <begin position="1526"/>
        <end position="1608"/>
    </location>
</feature>
<dbReference type="GO" id="GO:0007165">
    <property type="term" value="P:signal transduction"/>
    <property type="evidence" value="ECO:0007669"/>
    <property type="project" value="InterPro"/>
</dbReference>
<feature type="region of interest" description="Disordered" evidence="11">
    <location>
        <begin position="4787"/>
        <end position="4838"/>
    </location>
</feature>
<feature type="compositionally biased region" description="Low complexity" evidence="11">
    <location>
        <begin position="4292"/>
        <end position="4301"/>
    </location>
</feature>
<feature type="compositionally biased region" description="Basic and acidic residues" evidence="11">
    <location>
        <begin position="1579"/>
        <end position="1592"/>
    </location>
</feature>
<feature type="repeat" description="ANK" evidence="9">
    <location>
        <begin position="568"/>
        <end position="600"/>
    </location>
</feature>
<feature type="repeat" description="ANK" evidence="9">
    <location>
        <begin position="502"/>
        <end position="534"/>
    </location>
</feature>
<dbReference type="PRINTS" id="PR01415">
    <property type="entry name" value="ANKYRIN"/>
</dbReference>
<feature type="compositionally biased region" description="Basic and acidic residues" evidence="11">
    <location>
        <begin position="4414"/>
        <end position="4423"/>
    </location>
</feature>
<dbReference type="InterPro" id="IPR040745">
    <property type="entry name" value="Ankyrin_UPA"/>
</dbReference>
<dbReference type="EMBL" id="LR824030">
    <property type="protein sequence ID" value="CAH0599090.1"/>
    <property type="molecule type" value="Genomic_DNA"/>
</dbReference>
<feature type="repeat" description="ANK" evidence="9">
    <location>
        <begin position="436"/>
        <end position="468"/>
    </location>
</feature>
<feature type="region of interest" description="Disordered" evidence="11">
    <location>
        <begin position="1836"/>
        <end position="1865"/>
    </location>
</feature>
<feature type="region of interest" description="Disordered" evidence="11">
    <location>
        <begin position="4163"/>
        <end position="4251"/>
    </location>
</feature>
<feature type="coiled-coil region" evidence="10">
    <location>
        <begin position="4120"/>
        <end position="4147"/>
    </location>
</feature>
<evidence type="ECO:0000256" key="10">
    <source>
        <dbReference type="SAM" id="Coils"/>
    </source>
</evidence>
<dbReference type="PANTHER" id="PTHR24123">
    <property type="entry name" value="ANKYRIN REPEAT-CONTAINING"/>
    <property type="match status" value="1"/>
</dbReference>
<dbReference type="FunFam" id="1.25.40.20:FF:000003">
    <property type="entry name" value="Ankyrin, isoform B"/>
    <property type="match status" value="1"/>
</dbReference>
<evidence type="ECO:0000256" key="1">
    <source>
        <dbReference type="ARBA" id="ARBA00004245"/>
    </source>
</evidence>
<feature type="compositionally biased region" description="Polar residues" evidence="11">
    <location>
        <begin position="5530"/>
        <end position="5539"/>
    </location>
</feature>
<dbReference type="SMART" id="SM00218">
    <property type="entry name" value="ZU5"/>
    <property type="match status" value="1"/>
</dbReference>
<dbReference type="OrthoDB" id="20872at2759"/>
<dbReference type="Gene3D" id="2.60.220.30">
    <property type="match status" value="2"/>
</dbReference>
<dbReference type="GO" id="GO:0016020">
    <property type="term" value="C:membrane"/>
    <property type="evidence" value="ECO:0007669"/>
    <property type="project" value="UniProtKB-SubCell"/>
</dbReference>
<feature type="compositionally biased region" description="Polar residues" evidence="11">
    <location>
        <begin position="4196"/>
        <end position="4207"/>
    </location>
</feature>
<feature type="compositionally biased region" description="Pro residues" evidence="11">
    <location>
        <begin position="5505"/>
        <end position="5517"/>
    </location>
</feature>
<feature type="region of interest" description="Disordered" evidence="11">
    <location>
        <begin position="1943"/>
        <end position="1979"/>
    </location>
</feature>
<feature type="compositionally biased region" description="Polar residues" evidence="11">
    <location>
        <begin position="2446"/>
        <end position="2456"/>
    </location>
</feature>
<feature type="compositionally biased region" description="Basic and acidic residues" evidence="11">
    <location>
        <begin position="1850"/>
        <end position="1865"/>
    </location>
</feature>
<keyword evidence="7" id="KW-0472">Membrane</keyword>
<feature type="compositionally biased region" description="Basic and acidic residues" evidence="11">
    <location>
        <begin position="2281"/>
        <end position="2301"/>
    </location>
</feature>
<feature type="region of interest" description="Disordered" evidence="11">
    <location>
        <begin position="4654"/>
        <end position="4771"/>
    </location>
</feature>
<feature type="region of interest" description="Disordered" evidence="11">
    <location>
        <begin position="2021"/>
        <end position="2041"/>
    </location>
</feature>
<feature type="region of interest" description="Disordered" evidence="11">
    <location>
        <begin position="4281"/>
        <end position="4316"/>
    </location>
</feature>
<dbReference type="InterPro" id="IPR036770">
    <property type="entry name" value="Ankyrin_rpt-contain_sf"/>
</dbReference>
<dbReference type="PROSITE" id="PS51145">
    <property type="entry name" value="ZU5"/>
    <property type="match status" value="2"/>
</dbReference>
<feature type="compositionally biased region" description="Basic and acidic residues" evidence="11">
    <location>
        <begin position="2459"/>
        <end position="2479"/>
    </location>
</feature>
<feature type="repeat" description="ANK" evidence="9">
    <location>
        <begin position="77"/>
        <end position="109"/>
    </location>
</feature>
<feature type="compositionally biased region" description="Acidic residues" evidence="11">
    <location>
        <begin position="4424"/>
        <end position="4434"/>
    </location>
</feature>
<name>A0A9P0BZ33_CHRIL</name>
<feature type="region of interest" description="Disordered" evidence="11">
    <location>
        <begin position="2281"/>
        <end position="2317"/>
    </location>
</feature>
<feature type="compositionally biased region" description="Basic and acidic residues" evidence="11">
    <location>
        <begin position="1626"/>
        <end position="1645"/>
    </location>
</feature>
<feature type="compositionally biased region" description="Basic and acidic residues" evidence="11">
    <location>
        <begin position="4787"/>
        <end position="4797"/>
    </location>
</feature>
<dbReference type="InterPro" id="IPR000906">
    <property type="entry name" value="ZU5_dom"/>
</dbReference>
<feature type="compositionally biased region" description="Acidic residues" evidence="11">
    <location>
        <begin position="2932"/>
        <end position="2944"/>
    </location>
</feature>
<feature type="repeat" description="ANK" evidence="9">
    <location>
        <begin position="44"/>
        <end position="76"/>
    </location>
</feature>
<keyword evidence="4" id="KW-0597">Phosphoprotein</keyword>
<dbReference type="Pfam" id="PF00531">
    <property type="entry name" value="Death"/>
    <property type="match status" value="1"/>
</dbReference>
<keyword evidence="6 9" id="KW-0040">ANK repeat</keyword>
<feature type="region of interest" description="Disordered" evidence="11">
    <location>
        <begin position="2211"/>
        <end position="2267"/>
    </location>
</feature>
<proteinExistence type="predicted"/>
<keyword evidence="15" id="KW-1185">Reference proteome</keyword>
<feature type="coiled-coil region" evidence="10">
    <location>
        <begin position="3273"/>
        <end position="3300"/>
    </location>
</feature>
<dbReference type="Pfam" id="PF13857">
    <property type="entry name" value="Ank_5"/>
    <property type="match status" value="1"/>
</dbReference>
<dbReference type="Pfam" id="PF00791">
    <property type="entry name" value="ZU5"/>
    <property type="match status" value="1"/>
</dbReference>
<evidence type="ECO:0000256" key="4">
    <source>
        <dbReference type="ARBA" id="ARBA00022553"/>
    </source>
</evidence>
<evidence type="ECO:0000256" key="9">
    <source>
        <dbReference type="PROSITE-ProRule" id="PRU00023"/>
    </source>
</evidence>
<feature type="region of interest" description="Disordered" evidence="11">
    <location>
        <begin position="2444"/>
        <end position="2492"/>
    </location>
</feature>
<comment type="subcellular location">
    <subcellularLocation>
        <location evidence="1">Cytoplasm</location>
        <location evidence="1">Cytoskeleton</location>
    </subcellularLocation>
    <subcellularLocation>
        <location evidence="2">Membrane</location>
    </subcellularLocation>
</comment>
<feature type="compositionally biased region" description="Basic and acidic residues" evidence="11">
    <location>
        <begin position="3793"/>
        <end position="3822"/>
    </location>
</feature>
<dbReference type="InterPro" id="IPR051165">
    <property type="entry name" value="Multifunctional_ANK_Repeat"/>
</dbReference>
<dbReference type="GO" id="GO:0005856">
    <property type="term" value="C:cytoskeleton"/>
    <property type="evidence" value="ECO:0007669"/>
    <property type="project" value="UniProtKB-SubCell"/>
</dbReference>
<feature type="repeat" description="ANK" evidence="9">
    <location>
        <begin position="535"/>
        <end position="567"/>
    </location>
</feature>
<dbReference type="SMART" id="SM00005">
    <property type="entry name" value="DEATH"/>
    <property type="match status" value="1"/>
</dbReference>
<feature type="region of interest" description="Disordered" evidence="11">
    <location>
        <begin position="3875"/>
        <end position="3927"/>
    </location>
</feature>
<feature type="repeat" description="ANK" evidence="9">
    <location>
        <begin position="370"/>
        <end position="402"/>
    </location>
</feature>